<dbReference type="InterPro" id="IPR025760">
    <property type="entry name" value="Cystatin_Fetuin_A"/>
</dbReference>
<dbReference type="GO" id="GO:0072562">
    <property type="term" value="C:blood microparticle"/>
    <property type="evidence" value="ECO:0007669"/>
    <property type="project" value="TreeGrafter"/>
</dbReference>
<dbReference type="PROSITE" id="PS51529">
    <property type="entry name" value="CYSTATIN_FETUIN_A"/>
    <property type="match status" value="1"/>
</dbReference>
<sequence>MNLLSAVALLGLLLMGTWAQVGPSTTLLSCDSPEAEEAALVAQDYINGQHTHGYKYALNKIEEFKKITKPDGSEVYLMDVELLETKCHVLDPTSVSACPVRPKAEMAVEGDCDVVLSNDAGVFSVVAYKCKSEPEESSEELCVGCTHLIPFNDTNAQNLASASLELFNNKTGNATFALLEIGRLASQVVSGGPKLFAEYAIIETNCTSLDEFCVPLNHTTARHGFCLAEGAGLDVAVDCKIFAVPTTVVDPLTNGSVPALPPVVLHAHTAGPGQTPSIHGLRHHKLLKIHDPSVSGLLSESAESAEVLAEPAAPIVKREVPASEMTVSENPNTNTEPQLLMPLCPGKVKHF</sequence>
<dbReference type="PANTHER" id="PTHR13814:SF6">
    <property type="entry name" value="ALPHA-2-HS-GLYCOPROTEIN"/>
    <property type="match status" value="1"/>
</dbReference>
<dbReference type="RefSeq" id="XP_030631763.1">
    <property type="nucleotide sequence ID" value="XM_030775903.1"/>
</dbReference>
<feature type="signal peptide" evidence="7">
    <location>
        <begin position="1"/>
        <end position="19"/>
    </location>
</feature>
<feature type="chain" id="PRO_5026923748" evidence="7">
    <location>
        <begin position="20"/>
        <end position="351"/>
    </location>
</feature>
<evidence type="ECO:0000313" key="9">
    <source>
        <dbReference type="Proteomes" id="UP000504632"/>
    </source>
</evidence>
<evidence type="ECO:0000313" key="10">
    <source>
        <dbReference type="RefSeq" id="XP_030631763.1"/>
    </source>
</evidence>
<dbReference type="Gene3D" id="3.10.450.10">
    <property type="match status" value="2"/>
</dbReference>
<evidence type="ECO:0000256" key="2">
    <source>
        <dbReference type="ARBA" id="ARBA00022525"/>
    </source>
</evidence>
<evidence type="ECO:0000256" key="1">
    <source>
        <dbReference type="ARBA" id="ARBA00004613"/>
    </source>
</evidence>
<dbReference type="CDD" id="cd00042">
    <property type="entry name" value="CY"/>
    <property type="match status" value="2"/>
</dbReference>
<dbReference type="Proteomes" id="UP000504632">
    <property type="component" value="Chromosome 5"/>
</dbReference>
<dbReference type="Pfam" id="PF00031">
    <property type="entry name" value="Cystatin"/>
    <property type="match status" value="1"/>
</dbReference>
<evidence type="ECO:0000256" key="6">
    <source>
        <dbReference type="ARBA" id="ARBA00023180"/>
    </source>
</evidence>
<name>A0A6J2VIS0_CHACN</name>
<comment type="subcellular location">
    <subcellularLocation>
        <location evidence="1">Secreted</location>
    </subcellularLocation>
</comment>
<gene>
    <name evidence="10" type="primary">ahsg2</name>
</gene>
<accession>A0A6J2VIS0</accession>
<dbReference type="InterPro" id="IPR046350">
    <property type="entry name" value="Cystatin_sf"/>
</dbReference>
<dbReference type="PANTHER" id="PTHR13814">
    <property type="entry name" value="FETUIN"/>
    <property type="match status" value="1"/>
</dbReference>
<organism evidence="9 10">
    <name type="scientific">Chanos chanos</name>
    <name type="common">Milkfish</name>
    <name type="synonym">Mugil chanos</name>
    <dbReference type="NCBI Taxonomy" id="29144"/>
    <lineage>
        <taxon>Eukaryota</taxon>
        <taxon>Metazoa</taxon>
        <taxon>Chordata</taxon>
        <taxon>Craniata</taxon>
        <taxon>Vertebrata</taxon>
        <taxon>Euteleostomi</taxon>
        <taxon>Actinopterygii</taxon>
        <taxon>Neopterygii</taxon>
        <taxon>Teleostei</taxon>
        <taxon>Ostariophysi</taxon>
        <taxon>Gonorynchiformes</taxon>
        <taxon>Chanidae</taxon>
        <taxon>Chanos</taxon>
    </lineage>
</organism>
<evidence type="ECO:0000256" key="3">
    <source>
        <dbReference type="ARBA" id="ARBA00022729"/>
    </source>
</evidence>
<dbReference type="GO" id="GO:0031012">
    <property type="term" value="C:extracellular matrix"/>
    <property type="evidence" value="ECO:0007669"/>
    <property type="project" value="TreeGrafter"/>
</dbReference>
<evidence type="ECO:0000256" key="5">
    <source>
        <dbReference type="ARBA" id="ARBA00023157"/>
    </source>
</evidence>
<dbReference type="AlphaFoldDB" id="A0A6J2VIS0"/>
<evidence type="ECO:0000259" key="8">
    <source>
        <dbReference type="PROSITE" id="PS51529"/>
    </source>
</evidence>
<dbReference type="InterPro" id="IPR050735">
    <property type="entry name" value="Kininogen_Fetuin_HRG"/>
</dbReference>
<dbReference type="SMART" id="SM00043">
    <property type="entry name" value="CY"/>
    <property type="match status" value="2"/>
</dbReference>
<keyword evidence="9" id="KW-1185">Reference proteome</keyword>
<dbReference type="FunCoup" id="A0A6J2VIS0">
    <property type="interactions" value="62"/>
</dbReference>
<evidence type="ECO:0000256" key="7">
    <source>
        <dbReference type="SAM" id="SignalP"/>
    </source>
</evidence>
<keyword evidence="6" id="KW-0325">Glycoprotein</keyword>
<dbReference type="InterPro" id="IPR000010">
    <property type="entry name" value="Cystatin_dom"/>
</dbReference>
<dbReference type="SUPFAM" id="SSF54403">
    <property type="entry name" value="Cystatin/monellin"/>
    <property type="match status" value="2"/>
</dbReference>
<dbReference type="GO" id="GO:0004869">
    <property type="term" value="F:cysteine-type endopeptidase inhibitor activity"/>
    <property type="evidence" value="ECO:0007669"/>
    <property type="project" value="InterPro"/>
</dbReference>
<evidence type="ECO:0000256" key="4">
    <source>
        <dbReference type="ARBA" id="ARBA00022737"/>
    </source>
</evidence>
<keyword evidence="4" id="KW-0677">Repeat</keyword>
<dbReference type="InParanoid" id="A0A6J2VIS0"/>
<keyword evidence="2" id="KW-0964">Secreted</keyword>
<dbReference type="GeneID" id="115813275"/>
<dbReference type="OrthoDB" id="8780871at2759"/>
<reference evidence="10" key="1">
    <citation type="submission" date="2025-08" db="UniProtKB">
        <authorList>
            <consortium name="RefSeq"/>
        </authorList>
    </citation>
    <scope>IDENTIFICATION</scope>
</reference>
<keyword evidence="3 7" id="KW-0732">Signal</keyword>
<keyword evidence="5" id="KW-1015">Disulfide bond</keyword>
<dbReference type="CTD" id="567406"/>
<protein>
    <submittedName>
        <fullName evidence="10">Alpha-2-HS-glycoprotein 2 isoform X1</fullName>
    </submittedName>
</protein>
<feature type="domain" description="Cystatin fetuin-A-type" evidence="8">
    <location>
        <begin position="20"/>
        <end position="133"/>
    </location>
</feature>
<proteinExistence type="predicted"/>